<proteinExistence type="predicted"/>
<feature type="non-terminal residue" evidence="1">
    <location>
        <position position="44"/>
    </location>
</feature>
<keyword evidence="2" id="KW-1185">Reference proteome</keyword>
<organism evidence="1 2">
    <name type="scientific">Funneliformis caledonium</name>
    <dbReference type="NCBI Taxonomy" id="1117310"/>
    <lineage>
        <taxon>Eukaryota</taxon>
        <taxon>Fungi</taxon>
        <taxon>Fungi incertae sedis</taxon>
        <taxon>Mucoromycota</taxon>
        <taxon>Glomeromycotina</taxon>
        <taxon>Glomeromycetes</taxon>
        <taxon>Glomerales</taxon>
        <taxon>Glomeraceae</taxon>
        <taxon>Funneliformis</taxon>
    </lineage>
</organism>
<accession>A0A9N9HZ14</accession>
<name>A0A9N9HZ14_9GLOM</name>
<evidence type="ECO:0000313" key="2">
    <source>
        <dbReference type="Proteomes" id="UP000789570"/>
    </source>
</evidence>
<dbReference type="Proteomes" id="UP000789570">
    <property type="component" value="Unassembled WGS sequence"/>
</dbReference>
<protein>
    <submittedName>
        <fullName evidence="1">17082_t:CDS:1</fullName>
    </submittedName>
</protein>
<comment type="caution">
    <text evidence="1">The sequence shown here is derived from an EMBL/GenBank/DDBJ whole genome shotgun (WGS) entry which is preliminary data.</text>
</comment>
<evidence type="ECO:0000313" key="1">
    <source>
        <dbReference type="EMBL" id="CAG8712720.1"/>
    </source>
</evidence>
<sequence>SFKIGTCSSYANAMEKSSKELQQEKELKSIYYSQNNRDNCKCLN</sequence>
<dbReference type="EMBL" id="CAJVPQ010009112">
    <property type="protein sequence ID" value="CAG8712720.1"/>
    <property type="molecule type" value="Genomic_DNA"/>
</dbReference>
<dbReference type="AlphaFoldDB" id="A0A9N9HZ14"/>
<reference evidence="1" key="1">
    <citation type="submission" date="2021-06" db="EMBL/GenBank/DDBJ databases">
        <authorList>
            <person name="Kallberg Y."/>
            <person name="Tangrot J."/>
            <person name="Rosling A."/>
        </authorList>
    </citation>
    <scope>NUCLEOTIDE SEQUENCE</scope>
    <source>
        <strain evidence="1">UK204</strain>
    </source>
</reference>
<gene>
    <name evidence="1" type="ORF">FCALED_LOCUS14005</name>
</gene>